<dbReference type="EMBL" id="UZAK01015364">
    <property type="protein sequence ID" value="VDP05388.1"/>
    <property type="molecule type" value="Genomic_DNA"/>
</dbReference>
<dbReference type="AlphaFoldDB" id="A0A183JV40"/>
<evidence type="ECO:0000313" key="3">
    <source>
        <dbReference type="WBParaSite" id="SCUD_0000658301-mRNA-1"/>
    </source>
</evidence>
<sequence>MIIDKRKQSDADVKAVIGKAKTSYLQYENILNFQELLPKSDSSIPTLEKFKCTELKLEELLTPPLNDYLRKIIETHRQLRKEIESITPVPLLTTIHLCI</sequence>
<keyword evidence="2" id="KW-1185">Reference proteome</keyword>
<reference evidence="1 2" key="2">
    <citation type="submission" date="2018-11" db="EMBL/GenBank/DDBJ databases">
        <authorList>
            <consortium name="Pathogen Informatics"/>
        </authorList>
    </citation>
    <scope>NUCLEOTIDE SEQUENCE [LARGE SCALE GENOMIC DNA]</scope>
    <source>
        <strain evidence="1">Dakar</strain>
        <strain evidence="2">Dakar, Senegal</strain>
    </source>
</reference>
<evidence type="ECO:0000313" key="2">
    <source>
        <dbReference type="Proteomes" id="UP000279833"/>
    </source>
</evidence>
<name>A0A183JV40_9TREM</name>
<organism evidence="3">
    <name type="scientific">Schistosoma curassoni</name>
    <dbReference type="NCBI Taxonomy" id="6186"/>
    <lineage>
        <taxon>Eukaryota</taxon>
        <taxon>Metazoa</taxon>
        <taxon>Spiralia</taxon>
        <taxon>Lophotrochozoa</taxon>
        <taxon>Platyhelminthes</taxon>
        <taxon>Trematoda</taxon>
        <taxon>Digenea</taxon>
        <taxon>Strigeidida</taxon>
        <taxon>Schistosomatoidea</taxon>
        <taxon>Schistosomatidae</taxon>
        <taxon>Schistosoma</taxon>
    </lineage>
</organism>
<protein>
    <submittedName>
        <fullName evidence="1 3">Uncharacterized protein</fullName>
    </submittedName>
</protein>
<dbReference type="WBParaSite" id="SCUD_0000658301-mRNA-1">
    <property type="protein sequence ID" value="SCUD_0000658301-mRNA-1"/>
    <property type="gene ID" value="SCUD_0000658301"/>
</dbReference>
<reference evidence="3" key="1">
    <citation type="submission" date="2016-06" db="UniProtKB">
        <authorList>
            <consortium name="WormBaseParasite"/>
        </authorList>
    </citation>
    <scope>IDENTIFICATION</scope>
</reference>
<proteinExistence type="predicted"/>
<accession>A0A183JV40</accession>
<evidence type="ECO:0000313" key="1">
    <source>
        <dbReference type="EMBL" id="VDP05388.1"/>
    </source>
</evidence>
<gene>
    <name evidence="1" type="ORF">SCUD_LOCUS6583</name>
</gene>
<dbReference type="Proteomes" id="UP000279833">
    <property type="component" value="Unassembled WGS sequence"/>
</dbReference>